<evidence type="ECO:0000256" key="2">
    <source>
        <dbReference type="ARBA" id="ARBA00022475"/>
    </source>
</evidence>
<comment type="caution">
    <text evidence="8">The sequence shown here is derived from an EMBL/GenBank/DDBJ whole genome shotgun (WGS) entry which is preliminary data.</text>
</comment>
<comment type="subcellular location">
    <subcellularLocation>
        <location evidence="1">Cell membrane</location>
        <topology evidence="1">Multi-pass membrane protein</topology>
    </subcellularLocation>
</comment>
<dbReference type="Proteomes" id="UP000251891">
    <property type="component" value="Unassembled WGS sequence"/>
</dbReference>
<accession>A0A365H765</accession>
<dbReference type="AlphaFoldDB" id="A0A365H765"/>
<organism evidence="8 9">
    <name type="scientific">Actinomadura craniellae</name>
    <dbReference type="NCBI Taxonomy" id="2231787"/>
    <lineage>
        <taxon>Bacteria</taxon>
        <taxon>Bacillati</taxon>
        <taxon>Actinomycetota</taxon>
        <taxon>Actinomycetes</taxon>
        <taxon>Streptosporangiales</taxon>
        <taxon>Thermomonosporaceae</taxon>
        <taxon>Actinomadura</taxon>
    </lineage>
</organism>
<keyword evidence="2" id="KW-1003">Cell membrane</keyword>
<proteinExistence type="predicted"/>
<evidence type="ECO:0000256" key="1">
    <source>
        <dbReference type="ARBA" id="ARBA00004651"/>
    </source>
</evidence>
<dbReference type="Pfam" id="PF00482">
    <property type="entry name" value="T2SSF"/>
    <property type="match status" value="1"/>
</dbReference>
<sequence>MGRTRVGGRGSRSAGSGLAGRRADARRYGAAVLAGSAGAAVLGGWFGVLAGIGLAVGCAVVLGRLEPREVRLRRARLVADLPVAVDLLAACLRAGAPWGGAVEAVADAIGGPLGDELHAVAAQVRLGADPATAWSALTADPALAPLARAAARAVHSGTALAPALARLAHDQRRSAQQAATARARAAGVQAVAPLGLCFLPAFVFLGIVPAIAGIATTLLP</sequence>
<gene>
    <name evidence="8" type="ORF">DPM19_14080</name>
</gene>
<name>A0A365H765_9ACTN</name>
<keyword evidence="5 6" id="KW-0472">Membrane</keyword>
<feature type="transmembrane region" description="Helical" evidence="6">
    <location>
        <begin position="42"/>
        <end position="65"/>
    </location>
</feature>
<keyword evidence="9" id="KW-1185">Reference proteome</keyword>
<keyword evidence="4 6" id="KW-1133">Transmembrane helix</keyword>
<evidence type="ECO:0000259" key="7">
    <source>
        <dbReference type="Pfam" id="PF00482"/>
    </source>
</evidence>
<dbReference type="OrthoDB" id="3267562at2"/>
<protein>
    <submittedName>
        <fullName evidence="8">Type II secretion system F family protein</fullName>
    </submittedName>
</protein>
<evidence type="ECO:0000256" key="6">
    <source>
        <dbReference type="SAM" id="Phobius"/>
    </source>
</evidence>
<evidence type="ECO:0000313" key="8">
    <source>
        <dbReference type="EMBL" id="RAY14960.1"/>
    </source>
</evidence>
<evidence type="ECO:0000256" key="3">
    <source>
        <dbReference type="ARBA" id="ARBA00022692"/>
    </source>
</evidence>
<reference evidence="8 9" key="1">
    <citation type="submission" date="2018-06" db="EMBL/GenBank/DDBJ databases">
        <title>Actinomadura craniellae sp. nov. isolated from marine sponge Craniella sp.</title>
        <authorList>
            <person name="Li L."/>
            <person name="Xu Q.H."/>
            <person name="Lin H.W."/>
            <person name="Lu Y.H."/>
        </authorList>
    </citation>
    <scope>NUCLEOTIDE SEQUENCE [LARGE SCALE GENOMIC DNA]</scope>
    <source>
        <strain evidence="8 9">LHW63021</strain>
    </source>
</reference>
<evidence type="ECO:0000256" key="4">
    <source>
        <dbReference type="ARBA" id="ARBA00022989"/>
    </source>
</evidence>
<dbReference type="PANTHER" id="PTHR35007">
    <property type="entry name" value="INTEGRAL MEMBRANE PROTEIN-RELATED"/>
    <property type="match status" value="1"/>
</dbReference>
<feature type="domain" description="Type II secretion system protein GspF" evidence="7">
    <location>
        <begin position="85"/>
        <end position="205"/>
    </location>
</feature>
<dbReference type="EMBL" id="QLYX01000005">
    <property type="protein sequence ID" value="RAY14960.1"/>
    <property type="molecule type" value="Genomic_DNA"/>
</dbReference>
<keyword evidence="3 6" id="KW-0812">Transmembrane</keyword>
<dbReference type="InterPro" id="IPR042094">
    <property type="entry name" value="T2SS_GspF_sf"/>
</dbReference>
<dbReference type="InterPro" id="IPR018076">
    <property type="entry name" value="T2SS_GspF_dom"/>
</dbReference>
<evidence type="ECO:0000256" key="5">
    <source>
        <dbReference type="ARBA" id="ARBA00023136"/>
    </source>
</evidence>
<evidence type="ECO:0000313" key="9">
    <source>
        <dbReference type="Proteomes" id="UP000251891"/>
    </source>
</evidence>
<dbReference type="Gene3D" id="1.20.81.30">
    <property type="entry name" value="Type II secretion system (T2SS), domain F"/>
    <property type="match status" value="1"/>
</dbReference>
<dbReference type="PANTHER" id="PTHR35007:SF3">
    <property type="entry name" value="POSSIBLE CONSERVED ALANINE RICH MEMBRANE PROTEIN"/>
    <property type="match status" value="1"/>
</dbReference>
<dbReference type="GO" id="GO:0005886">
    <property type="term" value="C:plasma membrane"/>
    <property type="evidence" value="ECO:0007669"/>
    <property type="project" value="UniProtKB-SubCell"/>
</dbReference>
<feature type="transmembrane region" description="Helical" evidence="6">
    <location>
        <begin position="191"/>
        <end position="215"/>
    </location>
</feature>